<dbReference type="EMBL" id="CP119958">
    <property type="protein sequence ID" value="WFD37462.1"/>
    <property type="molecule type" value="Genomic_DNA"/>
</dbReference>
<evidence type="ECO:0000313" key="11">
    <source>
        <dbReference type="EMBL" id="WFD37462.1"/>
    </source>
</evidence>
<dbReference type="InterPro" id="IPR023395">
    <property type="entry name" value="MCP_dom_sf"/>
</dbReference>
<comment type="subcellular location">
    <subcellularLocation>
        <location evidence="1">Mitochondrion membrane</location>
        <topology evidence="1">Multi-pass membrane protein</topology>
    </subcellularLocation>
</comment>
<evidence type="ECO:0000313" key="12">
    <source>
        <dbReference type="Proteomes" id="UP001217754"/>
    </source>
</evidence>
<protein>
    <submittedName>
        <fullName evidence="11">Uncharacterized protein</fullName>
    </submittedName>
</protein>
<feature type="repeat" description="Solcar" evidence="9">
    <location>
        <begin position="108"/>
        <end position="190"/>
    </location>
</feature>
<comment type="similarity">
    <text evidence="2 10">Belongs to the mitochondrial carrier (TC 2.A.29) family.</text>
</comment>
<evidence type="ECO:0000256" key="9">
    <source>
        <dbReference type="PROSITE-ProRule" id="PRU00282"/>
    </source>
</evidence>
<sequence>MRLPETAKDILAGTSGGVAQVLVGQPFDIVKVRIQTAPPGKYSGIVDCISDIFKKGGPMAFYKGTTMPLIGVGACVSIQFGVVQYFKGLFREENVAKHGKAGLHLTQWQLYASGAAGGIANSVLAAPIEQVRIRLQTQQTLVYHGPFDCLKQIAAKGGVSGIFRGFVPTVLREGHGMGIYFMTYEYLVQHKMKSLGIEHRSQLSPTVPLLAGASAGIVLWLMVYPIDVIKSYMQTDAIEPSKRTFRGTLDVVRQVYASGGVSGFFRGLVPTLIRAPFANGATFLAFEMARHELSHF</sequence>
<dbReference type="PROSITE" id="PS50920">
    <property type="entry name" value="SOLCAR"/>
    <property type="match status" value="3"/>
</dbReference>
<keyword evidence="12" id="KW-1185">Reference proteome</keyword>
<dbReference type="PANTHER" id="PTHR45624:SF12">
    <property type="entry name" value="MITOCHONDRIAL ORNITHINE TRANSPORTER 1"/>
    <property type="match status" value="1"/>
</dbReference>
<dbReference type="AlphaFoldDB" id="A0AAF0F2Z6"/>
<dbReference type="Proteomes" id="UP001217754">
    <property type="component" value="Chromosome 1"/>
</dbReference>
<dbReference type="GeneID" id="85224055"/>
<evidence type="ECO:0000256" key="8">
    <source>
        <dbReference type="ARBA" id="ARBA00023136"/>
    </source>
</evidence>
<organism evidence="11 12">
    <name type="scientific">Malassezia japonica</name>
    <dbReference type="NCBI Taxonomy" id="223818"/>
    <lineage>
        <taxon>Eukaryota</taxon>
        <taxon>Fungi</taxon>
        <taxon>Dikarya</taxon>
        <taxon>Basidiomycota</taxon>
        <taxon>Ustilaginomycotina</taxon>
        <taxon>Malasseziomycetes</taxon>
        <taxon>Malasseziales</taxon>
        <taxon>Malasseziaceae</taxon>
        <taxon>Malassezia</taxon>
    </lineage>
</organism>
<dbReference type="GO" id="GO:0000064">
    <property type="term" value="F:L-ornithine transmembrane transporter activity"/>
    <property type="evidence" value="ECO:0007669"/>
    <property type="project" value="TreeGrafter"/>
</dbReference>
<name>A0AAF0F2Z6_9BASI</name>
<dbReference type="PANTHER" id="PTHR45624">
    <property type="entry name" value="MITOCHONDRIAL BASIC AMINO ACIDS TRANSPORTER-RELATED"/>
    <property type="match status" value="1"/>
</dbReference>
<dbReference type="Pfam" id="PF00153">
    <property type="entry name" value="Mito_carr"/>
    <property type="match status" value="3"/>
</dbReference>
<dbReference type="GO" id="GO:0031966">
    <property type="term" value="C:mitochondrial membrane"/>
    <property type="evidence" value="ECO:0007669"/>
    <property type="project" value="UniProtKB-SubCell"/>
</dbReference>
<gene>
    <name evidence="11" type="ORF">MJAP1_000406</name>
</gene>
<dbReference type="InterPro" id="IPR018108">
    <property type="entry name" value="MCP_transmembrane"/>
</dbReference>
<proteinExistence type="inferred from homology"/>
<dbReference type="SUPFAM" id="SSF103506">
    <property type="entry name" value="Mitochondrial carrier"/>
    <property type="match status" value="1"/>
</dbReference>
<keyword evidence="6" id="KW-1133">Transmembrane helix</keyword>
<evidence type="ECO:0000256" key="10">
    <source>
        <dbReference type="RuleBase" id="RU000488"/>
    </source>
</evidence>
<evidence type="ECO:0000256" key="3">
    <source>
        <dbReference type="ARBA" id="ARBA00022448"/>
    </source>
</evidence>
<dbReference type="Gene3D" id="1.50.40.10">
    <property type="entry name" value="Mitochondrial carrier domain"/>
    <property type="match status" value="2"/>
</dbReference>
<feature type="repeat" description="Solcar" evidence="9">
    <location>
        <begin position="203"/>
        <end position="292"/>
    </location>
</feature>
<dbReference type="RefSeq" id="XP_060120359.1">
    <property type="nucleotide sequence ID" value="XM_060264376.1"/>
</dbReference>
<keyword evidence="5" id="KW-0677">Repeat</keyword>
<feature type="repeat" description="Solcar" evidence="9">
    <location>
        <begin position="7"/>
        <end position="89"/>
    </location>
</feature>
<keyword evidence="3 10" id="KW-0813">Transport</keyword>
<evidence type="ECO:0000256" key="4">
    <source>
        <dbReference type="ARBA" id="ARBA00022692"/>
    </source>
</evidence>
<evidence type="ECO:0000256" key="7">
    <source>
        <dbReference type="ARBA" id="ARBA00023128"/>
    </source>
</evidence>
<keyword evidence="7" id="KW-0496">Mitochondrion</keyword>
<dbReference type="GO" id="GO:1990575">
    <property type="term" value="P:mitochondrial L-ornithine transmembrane transport"/>
    <property type="evidence" value="ECO:0007669"/>
    <property type="project" value="TreeGrafter"/>
</dbReference>
<keyword evidence="4 9" id="KW-0812">Transmembrane</keyword>
<reference evidence="11" key="1">
    <citation type="submission" date="2023-03" db="EMBL/GenBank/DDBJ databases">
        <title>Mating type loci evolution in Malassezia.</title>
        <authorList>
            <person name="Coelho M.A."/>
        </authorList>
    </citation>
    <scope>NUCLEOTIDE SEQUENCE</scope>
    <source>
        <strain evidence="11">CBS 9431</strain>
    </source>
</reference>
<accession>A0AAF0F2Z6</accession>
<evidence type="ECO:0000256" key="6">
    <source>
        <dbReference type="ARBA" id="ARBA00022989"/>
    </source>
</evidence>
<evidence type="ECO:0000256" key="2">
    <source>
        <dbReference type="ARBA" id="ARBA00006375"/>
    </source>
</evidence>
<evidence type="ECO:0000256" key="1">
    <source>
        <dbReference type="ARBA" id="ARBA00004225"/>
    </source>
</evidence>
<keyword evidence="8 9" id="KW-0472">Membrane</keyword>
<dbReference type="InterPro" id="IPR050567">
    <property type="entry name" value="Mitochondrial_Carrier"/>
</dbReference>
<evidence type="ECO:0000256" key="5">
    <source>
        <dbReference type="ARBA" id="ARBA00022737"/>
    </source>
</evidence>